<dbReference type="InterPro" id="IPR051712">
    <property type="entry name" value="ARTD-AVP"/>
</dbReference>
<dbReference type="GO" id="GO:0005634">
    <property type="term" value="C:nucleus"/>
    <property type="evidence" value="ECO:0007669"/>
    <property type="project" value="TreeGrafter"/>
</dbReference>
<dbReference type="PANTHER" id="PTHR45740">
    <property type="entry name" value="POLY [ADP-RIBOSE] POLYMERASE"/>
    <property type="match status" value="1"/>
</dbReference>
<protein>
    <recommendedName>
        <fullName evidence="1">Poly [ADP-ribose] polymerase</fullName>
        <shortName evidence="1">PARP</shortName>
        <ecNumber evidence="1">2.4.2.-</ecNumber>
    </recommendedName>
</protein>
<dbReference type="AlphaFoldDB" id="A0A7I8W497"/>
<sequence length="573" mass="67697">MYDTNYCEKNQENFPMGSFDRRKFTQNKLEEGLNYEIDDSAKNDKKKVQHGAGGRVYNFLRSIKGKIFLNELMNEYDCQIKEKTINFKKTININVVMESMSKMKEKCEALIYYEKMSESLCIRYENFDKFKNVKNPQILRFNISKRQNKQCLNEVLKKILKWCHSNSIESIGISQMGCEQCFGLRSDRLAHIFYQEITNFNFYPIPFIQEIFIVCNTGDYAKYNKLREIDRRCTIFTITAKSQERVDNVVNELKQLRESTIIEEMIIPEYCELDSLEEFENENTRVKIMGFKSKRKIVLVGMGDEAKKTWQLLTLFIQNTLKDLRSSFTHKSLTSVSNLQDRLSIRLELNERVPHNWTKFKGNLKDIFSIEPYIVDLYEKDKRQFDEIKNFFLKAWKYSDGLNSKIHILSIKMNENPCLFESHSTALDEYLTIDMESHLTQELNEHYLFHGTSEISAKYILHQGFDYRLANRGNFGKGIYFAENPKKSHAFTECSEKKTMLISRVLLGNSIYLKTSERDLERPPCAVCKASLCEYHNQIYDSVIGLFKDKEMVIYDPFQCYPEYLLTYKIVWI</sequence>
<name>A0A7I8W497_9ANNE</name>
<feature type="domain" description="PARP catalytic" evidence="2">
    <location>
        <begin position="362"/>
        <end position="573"/>
    </location>
</feature>
<comment type="caution">
    <text evidence="3">The sequence shown here is derived from an EMBL/GenBank/DDBJ whole genome shotgun (WGS) entry which is preliminary data.</text>
</comment>
<dbReference type="GO" id="GO:1990404">
    <property type="term" value="F:NAD+-protein mono-ADP-ribosyltransferase activity"/>
    <property type="evidence" value="ECO:0007669"/>
    <property type="project" value="TreeGrafter"/>
</dbReference>
<evidence type="ECO:0000313" key="4">
    <source>
        <dbReference type="Proteomes" id="UP000549394"/>
    </source>
</evidence>
<dbReference type="PROSITE" id="PS51059">
    <property type="entry name" value="PARP_CATALYTIC"/>
    <property type="match status" value="1"/>
</dbReference>
<dbReference type="Gene3D" id="3.40.220.10">
    <property type="entry name" value="Leucine Aminopeptidase, subunit E, domain 1"/>
    <property type="match status" value="1"/>
</dbReference>
<dbReference type="SUPFAM" id="SSF56399">
    <property type="entry name" value="ADP-ribosylation"/>
    <property type="match status" value="1"/>
</dbReference>
<dbReference type="PANTHER" id="PTHR45740:SF2">
    <property type="entry name" value="POLY [ADP-RIBOSE] POLYMERASE"/>
    <property type="match status" value="1"/>
</dbReference>
<dbReference type="InterPro" id="IPR012317">
    <property type="entry name" value="Poly(ADP-ribose)pol_cat_dom"/>
</dbReference>
<gene>
    <name evidence="3" type="ORF">DGYR_LOCUS11067</name>
</gene>
<keyword evidence="1" id="KW-0328">Glycosyltransferase</keyword>
<dbReference type="SUPFAM" id="SSF52949">
    <property type="entry name" value="Macro domain-like"/>
    <property type="match status" value="1"/>
</dbReference>
<dbReference type="OrthoDB" id="411019at2759"/>
<dbReference type="EMBL" id="CAJFCJ010000019">
    <property type="protein sequence ID" value="CAD5123383.1"/>
    <property type="molecule type" value="Genomic_DNA"/>
</dbReference>
<dbReference type="GO" id="GO:0003950">
    <property type="term" value="F:NAD+ poly-ADP-ribosyltransferase activity"/>
    <property type="evidence" value="ECO:0007669"/>
    <property type="project" value="UniProtKB-UniRule"/>
</dbReference>
<dbReference type="Proteomes" id="UP000549394">
    <property type="component" value="Unassembled WGS sequence"/>
</dbReference>
<dbReference type="Gene3D" id="3.90.228.10">
    <property type="match status" value="1"/>
</dbReference>
<evidence type="ECO:0000256" key="1">
    <source>
        <dbReference type="RuleBase" id="RU362114"/>
    </source>
</evidence>
<proteinExistence type="predicted"/>
<dbReference type="Pfam" id="PF00644">
    <property type="entry name" value="PARP"/>
    <property type="match status" value="1"/>
</dbReference>
<evidence type="ECO:0000313" key="3">
    <source>
        <dbReference type="EMBL" id="CAD5123383.1"/>
    </source>
</evidence>
<organism evidence="3 4">
    <name type="scientific">Dimorphilus gyrociliatus</name>
    <dbReference type="NCBI Taxonomy" id="2664684"/>
    <lineage>
        <taxon>Eukaryota</taxon>
        <taxon>Metazoa</taxon>
        <taxon>Spiralia</taxon>
        <taxon>Lophotrochozoa</taxon>
        <taxon>Annelida</taxon>
        <taxon>Polychaeta</taxon>
        <taxon>Polychaeta incertae sedis</taxon>
        <taxon>Dinophilidae</taxon>
        <taxon>Dimorphilus</taxon>
    </lineage>
</organism>
<keyword evidence="1" id="KW-0520">NAD</keyword>
<keyword evidence="4" id="KW-1185">Reference proteome</keyword>
<dbReference type="InterPro" id="IPR043472">
    <property type="entry name" value="Macro_dom-like"/>
</dbReference>
<dbReference type="EC" id="2.4.2.-" evidence="1"/>
<reference evidence="3 4" key="1">
    <citation type="submission" date="2020-08" db="EMBL/GenBank/DDBJ databases">
        <authorList>
            <person name="Hejnol A."/>
        </authorList>
    </citation>
    <scope>NUCLEOTIDE SEQUENCE [LARGE SCALE GENOMIC DNA]</scope>
</reference>
<evidence type="ECO:0000259" key="2">
    <source>
        <dbReference type="PROSITE" id="PS51059"/>
    </source>
</evidence>
<accession>A0A7I8W497</accession>
<keyword evidence="1" id="KW-0808">Transferase</keyword>